<dbReference type="InterPro" id="IPR051881">
    <property type="entry name" value="Copper_transport_ATOX1-like"/>
</dbReference>
<dbReference type="GO" id="GO:0046872">
    <property type="term" value="F:metal ion binding"/>
    <property type="evidence" value="ECO:0007669"/>
    <property type="project" value="UniProtKB-KW"/>
</dbReference>
<comment type="similarity">
    <text evidence="8">Belongs to the ATX1 family.</text>
</comment>
<evidence type="ECO:0000313" key="13">
    <source>
        <dbReference type="EMBL" id="AXN72717.1"/>
    </source>
</evidence>
<dbReference type="EMBL" id="MG262483">
    <property type="protein sequence ID" value="AXN72717.1"/>
    <property type="molecule type" value="mRNA"/>
</dbReference>
<evidence type="ECO:0000256" key="7">
    <source>
        <dbReference type="ARBA" id="ARBA00037651"/>
    </source>
</evidence>
<evidence type="ECO:0000256" key="1">
    <source>
        <dbReference type="ARBA" id="ARBA00022448"/>
    </source>
</evidence>
<dbReference type="PANTHER" id="PTHR46365:SF1">
    <property type="entry name" value="COPPER TRANSPORT PROTEIN ATOX1"/>
    <property type="match status" value="1"/>
</dbReference>
<keyword evidence="3" id="KW-0187">Copper transport</keyword>
<keyword evidence="1" id="KW-0813">Transport</keyword>
<dbReference type="SUPFAM" id="SSF55008">
    <property type="entry name" value="HMA, heavy metal-associated domain"/>
    <property type="match status" value="1"/>
</dbReference>
<dbReference type="GO" id="GO:0016531">
    <property type="term" value="F:copper chaperone activity"/>
    <property type="evidence" value="ECO:0007669"/>
    <property type="project" value="TreeGrafter"/>
</dbReference>
<evidence type="ECO:0000256" key="2">
    <source>
        <dbReference type="ARBA" id="ARBA00022723"/>
    </source>
</evidence>
<keyword evidence="6" id="KW-0143">Chaperone</keyword>
<dbReference type="GO" id="GO:0006825">
    <property type="term" value="P:copper ion transport"/>
    <property type="evidence" value="ECO:0007669"/>
    <property type="project" value="UniProtKB-KW"/>
</dbReference>
<evidence type="ECO:0000256" key="8">
    <source>
        <dbReference type="ARBA" id="ARBA00038171"/>
    </source>
</evidence>
<evidence type="ECO:0000256" key="10">
    <source>
        <dbReference type="ARBA" id="ARBA00043201"/>
    </source>
</evidence>
<feature type="domain" description="HMA" evidence="12">
    <location>
        <begin position="3"/>
        <end position="66"/>
    </location>
</feature>
<proteinExistence type="evidence at transcript level"/>
<keyword evidence="4" id="KW-0186">Copper</keyword>
<gene>
    <name evidence="13" type="primary">ATOX1</name>
</gene>
<keyword evidence="2" id="KW-0479">Metal-binding</keyword>
<dbReference type="GO" id="GO:0005829">
    <property type="term" value="C:cytosol"/>
    <property type="evidence" value="ECO:0007669"/>
    <property type="project" value="TreeGrafter"/>
</dbReference>
<evidence type="ECO:0000256" key="3">
    <source>
        <dbReference type="ARBA" id="ARBA00022796"/>
    </source>
</evidence>
<dbReference type="Pfam" id="PF00403">
    <property type="entry name" value="HMA"/>
    <property type="match status" value="1"/>
</dbReference>
<dbReference type="FunFam" id="3.30.70.100:FF:000008">
    <property type="entry name" value="Copper transport protein ATOX1"/>
    <property type="match status" value="1"/>
</dbReference>
<name>A0A346FQW9_PHYAT</name>
<dbReference type="PROSITE" id="PS50846">
    <property type="entry name" value="HMA_2"/>
    <property type="match status" value="1"/>
</dbReference>
<evidence type="ECO:0000256" key="5">
    <source>
        <dbReference type="ARBA" id="ARBA00023065"/>
    </source>
</evidence>
<dbReference type="PANTHER" id="PTHR46365">
    <property type="entry name" value="COPPER TRANSPORT PROTEIN ATOX1"/>
    <property type="match status" value="1"/>
</dbReference>
<comment type="function">
    <text evidence="7">Binds and deliver cytosolic copper to the copper ATPase proteins. May be important in cellular antioxidant defense.</text>
</comment>
<evidence type="ECO:0000256" key="6">
    <source>
        <dbReference type="ARBA" id="ARBA00023186"/>
    </source>
</evidence>
<reference evidence="13" key="1">
    <citation type="submission" date="2017-10" db="EMBL/GenBank/DDBJ databases">
        <title>Effects on gene expression after exposure of the freshwater snail Physella acuta (Gastropoda, Pulmonata) to Vinclozolin.</title>
        <authorList>
            <person name="Aquilino M."/>
            <person name="Sanchez-Arguello P."/>
            <person name="Novo M."/>
            <person name="Martinez-Guitarte J.L."/>
        </authorList>
    </citation>
    <scope>NUCLEOTIDE SEQUENCE</scope>
</reference>
<dbReference type="CDD" id="cd00371">
    <property type="entry name" value="HMA"/>
    <property type="match status" value="1"/>
</dbReference>
<evidence type="ECO:0000259" key="12">
    <source>
        <dbReference type="PROSITE" id="PS50846"/>
    </source>
</evidence>
<evidence type="ECO:0000256" key="9">
    <source>
        <dbReference type="ARBA" id="ARBA00040962"/>
    </source>
</evidence>
<dbReference type="AlphaFoldDB" id="A0A346FQW9"/>
<dbReference type="Gene3D" id="3.30.70.100">
    <property type="match status" value="1"/>
</dbReference>
<evidence type="ECO:0000256" key="4">
    <source>
        <dbReference type="ARBA" id="ARBA00023008"/>
    </source>
</evidence>
<protein>
    <recommendedName>
        <fullName evidence="9">Copper transport protein ATOX1</fullName>
    </recommendedName>
    <alternativeName>
        <fullName evidence="10">Metal transport protein ATX1</fullName>
    </alternativeName>
</protein>
<dbReference type="InterPro" id="IPR036163">
    <property type="entry name" value="HMA_dom_sf"/>
</dbReference>
<accession>A0A346FQW9</accession>
<dbReference type="InterPro" id="IPR006121">
    <property type="entry name" value="HMA_dom"/>
</dbReference>
<sequence length="73" mass="8053">MPEKTYEFHMEMTCEGCANAAKRVLGKLGEVKSVETNVQTKKVTVTSSLNPDQLLESLKKTGKECSYIGEKAN</sequence>
<comment type="subunit">
    <text evidence="11">Homodimer. Interacts with ATP7B. Interacts with ATP7A. Interacts (via dimer form) with SLC31A1 (via C-terminal domain); this interaction improves ATOX1 stability and controls intracellular Cu(I) levels.</text>
</comment>
<keyword evidence="5" id="KW-0406">Ion transport</keyword>
<organism evidence="13">
    <name type="scientific">Physella acuta</name>
    <name type="common">Acute bladder snail</name>
    <name type="synonym">Physa acuta</name>
    <dbReference type="NCBI Taxonomy" id="109671"/>
    <lineage>
        <taxon>Eukaryota</taxon>
        <taxon>Metazoa</taxon>
        <taxon>Spiralia</taxon>
        <taxon>Lophotrochozoa</taxon>
        <taxon>Mollusca</taxon>
        <taxon>Gastropoda</taxon>
        <taxon>Heterobranchia</taxon>
        <taxon>Euthyneura</taxon>
        <taxon>Panpulmonata</taxon>
        <taxon>Hygrophila</taxon>
        <taxon>Lymnaeoidea</taxon>
        <taxon>Physidae</taxon>
        <taxon>Physella</taxon>
    </lineage>
</organism>
<evidence type="ECO:0000256" key="11">
    <source>
        <dbReference type="ARBA" id="ARBA00046351"/>
    </source>
</evidence>